<gene>
    <name evidence="1" type="ORF">K2U94_13535</name>
</gene>
<organism evidence="1 2">
    <name type="scientific">Candidatus Rhodoblastus alkanivorans</name>
    <dbReference type="NCBI Taxonomy" id="2954117"/>
    <lineage>
        <taxon>Bacteria</taxon>
        <taxon>Pseudomonadati</taxon>
        <taxon>Pseudomonadota</taxon>
        <taxon>Alphaproteobacteria</taxon>
        <taxon>Hyphomicrobiales</taxon>
        <taxon>Rhodoblastaceae</taxon>
        <taxon>Rhodoblastus</taxon>
    </lineage>
</organism>
<accession>A0ABS9Z7U6</accession>
<dbReference type="InterPro" id="IPR036388">
    <property type="entry name" value="WH-like_DNA-bd_sf"/>
</dbReference>
<name>A0ABS9Z7U6_9HYPH</name>
<protein>
    <submittedName>
        <fullName evidence="1">Uncharacterized protein</fullName>
    </submittedName>
</protein>
<reference evidence="1" key="1">
    <citation type="journal article" date="2022" name="ISME J.">
        <title>Identification of active gaseous-alkane degraders at natural gas seeps.</title>
        <authorList>
            <person name="Farhan Ul Haque M."/>
            <person name="Hernandez M."/>
            <person name="Crombie A.T."/>
            <person name="Murrell J.C."/>
        </authorList>
    </citation>
    <scope>NUCLEOTIDE SEQUENCE</scope>
    <source>
        <strain evidence="1">PC2</strain>
    </source>
</reference>
<dbReference type="Gene3D" id="1.10.10.10">
    <property type="entry name" value="Winged helix-like DNA-binding domain superfamily/Winged helix DNA-binding domain"/>
    <property type="match status" value="1"/>
</dbReference>
<proteinExistence type="predicted"/>
<keyword evidence="2" id="KW-1185">Reference proteome</keyword>
<dbReference type="RefSeq" id="WP_243067704.1">
    <property type="nucleotide sequence ID" value="NZ_JAIVFK010000016.1"/>
</dbReference>
<comment type="caution">
    <text evidence="1">The sequence shown here is derived from an EMBL/GenBank/DDBJ whole genome shotgun (WGS) entry which is preliminary data.</text>
</comment>
<evidence type="ECO:0000313" key="2">
    <source>
        <dbReference type="Proteomes" id="UP001139104"/>
    </source>
</evidence>
<sequence>MSAGFEQNAEFLALAAREARDETRRLLARLEIVIAGLAAKDPAAGLDLRRSAVEFLASAGDGVARRGDAFLSVVGRPQSERASEIEPMIVEMLESEAGGMHVDAVFEMLTEMGFEITKGNLSVKLHRMLKAGRLISTARGFYALSTMERARRQAG</sequence>
<dbReference type="Proteomes" id="UP001139104">
    <property type="component" value="Unassembled WGS sequence"/>
</dbReference>
<dbReference type="EMBL" id="JAIVFP010000001">
    <property type="protein sequence ID" value="MCI4683773.1"/>
    <property type="molecule type" value="Genomic_DNA"/>
</dbReference>
<evidence type="ECO:0000313" key="1">
    <source>
        <dbReference type="EMBL" id="MCI4683773.1"/>
    </source>
</evidence>